<sequence>MPRDMWIRRGGVGEDPWASWHSQVGPTAEVAATQAREREAELARIGRLTAAERRRRTAVNRSGRQAPAAGGGEGELIPRLGSGRRRATTAGGGGQSRRHADVAAREKSEGRAGSGLAEPPGKVQGDTGRVAAQGIGERKADSGGLRRRALAGGGAPRRASVDGGLRERATMAARPCQAAARPGTASTRIREASRATTRAKEVRGRAVANGGGHGAACDKGKWFGGELTNEINGVGGADGVAARWTRRRGGAAPRVHGRGRREGEVAMGSLELLVTRPRTHWLLRCSVADGEGESGASNNNGAAVETDLAVERSAAVTGDARAADDEDAKSGEGVKVGAANWRTGVSVSASKRKRTGAGERESSRQAAGPSGSVAQAADHGGDRAGARA</sequence>
<evidence type="ECO:0000313" key="2">
    <source>
        <dbReference type="EMBL" id="AAP44749.1"/>
    </source>
</evidence>
<feature type="region of interest" description="Disordered" evidence="1">
    <location>
        <begin position="1"/>
        <end position="35"/>
    </location>
</feature>
<dbReference type="Proteomes" id="UP000000763">
    <property type="component" value="Chromosome 3"/>
</dbReference>
<evidence type="ECO:0000313" key="3">
    <source>
        <dbReference type="Proteomes" id="UP000000763"/>
    </source>
</evidence>
<feature type="compositionally biased region" description="Basic and acidic residues" evidence="1">
    <location>
        <begin position="98"/>
        <end position="110"/>
    </location>
</feature>
<feature type="region of interest" description="Disordered" evidence="1">
    <location>
        <begin position="315"/>
        <end position="388"/>
    </location>
</feature>
<proteinExistence type="predicted"/>
<evidence type="ECO:0000256" key="1">
    <source>
        <dbReference type="SAM" id="MobiDB-lite"/>
    </source>
</evidence>
<reference evidence="3" key="1">
    <citation type="journal article" date="2005" name="Nature">
        <title>The map-based sequence of the rice genome.</title>
        <authorList>
            <consortium name="International rice genome sequencing project (IRGSP)"/>
            <person name="Matsumoto T."/>
            <person name="Wu J."/>
            <person name="Kanamori H."/>
            <person name="Katayose Y."/>
            <person name="Fujisawa M."/>
            <person name="Namiki N."/>
            <person name="Mizuno H."/>
            <person name="Yamamoto K."/>
            <person name="Antonio B.A."/>
            <person name="Baba T."/>
            <person name="Sakata K."/>
            <person name="Nagamura Y."/>
            <person name="Aoki H."/>
            <person name="Arikawa K."/>
            <person name="Arita K."/>
            <person name="Bito T."/>
            <person name="Chiden Y."/>
            <person name="Fujitsuka N."/>
            <person name="Fukunaka R."/>
            <person name="Hamada M."/>
            <person name="Harada C."/>
            <person name="Hayashi A."/>
            <person name="Hijishita S."/>
            <person name="Honda M."/>
            <person name="Hosokawa S."/>
            <person name="Ichikawa Y."/>
            <person name="Idonuma A."/>
            <person name="Iijima M."/>
            <person name="Ikeda M."/>
            <person name="Ikeno M."/>
            <person name="Ito K."/>
            <person name="Ito S."/>
            <person name="Ito T."/>
            <person name="Ito Y."/>
            <person name="Ito Y."/>
            <person name="Iwabuchi A."/>
            <person name="Kamiya K."/>
            <person name="Karasawa W."/>
            <person name="Kurita K."/>
            <person name="Katagiri S."/>
            <person name="Kikuta A."/>
            <person name="Kobayashi H."/>
            <person name="Kobayashi N."/>
            <person name="Machita K."/>
            <person name="Maehara T."/>
            <person name="Masukawa M."/>
            <person name="Mizubayashi T."/>
            <person name="Mukai Y."/>
            <person name="Nagasaki H."/>
            <person name="Nagata Y."/>
            <person name="Naito S."/>
            <person name="Nakashima M."/>
            <person name="Nakama Y."/>
            <person name="Nakamichi Y."/>
            <person name="Nakamura M."/>
            <person name="Meguro A."/>
            <person name="Negishi M."/>
            <person name="Ohta I."/>
            <person name="Ohta T."/>
            <person name="Okamoto M."/>
            <person name="Ono N."/>
            <person name="Saji S."/>
            <person name="Sakaguchi M."/>
            <person name="Sakai K."/>
            <person name="Shibata M."/>
            <person name="Shimokawa T."/>
            <person name="Song J."/>
            <person name="Takazaki Y."/>
            <person name="Terasawa K."/>
            <person name="Tsugane M."/>
            <person name="Tsuji K."/>
            <person name="Ueda S."/>
            <person name="Waki K."/>
            <person name="Yamagata H."/>
            <person name="Yamamoto M."/>
            <person name="Yamamoto S."/>
            <person name="Yamane H."/>
            <person name="Yoshiki S."/>
            <person name="Yoshihara R."/>
            <person name="Yukawa K."/>
            <person name="Zhong H."/>
            <person name="Yano M."/>
            <person name="Yuan Q."/>
            <person name="Ouyang S."/>
            <person name="Liu J."/>
            <person name="Jones K.M."/>
            <person name="Gansberger K."/>
            <person name="Moffat K."/>
            <person name="Hill J."/>
            <person name="Bera J."/>
            <person name="Fadrosh D."/>
            <person name="Jin S."/>
            <person name="Johri S."/>
            <person name="Kim M."/>
            <person name="Overton L."/>
            <person name="Reardon M."/>
            <person name="Tsitrin T."/>
            <person name="Vuong H."/>
            <person name="Weaver B."/>
            <person name="Ciecko A."/>
            <person name="Tallon L."/>
            <person name="Jackson J."/>
            <person name="Pai G."/>
            <person name="Aken S.V."/>
            <person name="Utterback T."/>
            <person name="Reidmuller S."/>
            <person name="Feldblyum T."/>
            <person name="Hsiao J."/>
            <person name="Zismann V."/>
            <person name="Iobst S."/>
            <person name="de Vazeille A.R."/>
            <person name="Buell C.R."/>
            <person name="Ying K."/>
            <person name="Li Y."/>
            <person name="Lu T."/>
            <person name="Huang Y."/>
            <person name="Zhao Q."/>
            <person name="Feng Q."/>
            <person name="Zhang L."/>
            <person name="Zhu J."/>
            <person name="Weng Q."/>
            <person name="Mu J."/>
            <person name="Lu Y."/>
            <person name="Fan D."/>
            <person name="Liu Y."/>
            <person name="Guan J."/>
            <person name="Zhang Y."/>
            <person name="Yu S."/>
            <person name="Liu X."/>
            <person name="Zhang Y."/>
            <person name="Hong G."/>
            <person name="Han B."/>
            <person name="Choisne N."/>
            <person name="Demange N."/>
            <person name="Orjeda G."/>
            <person name="Samain S."/>
            <person name="Cattolico L."/>
            <person name="Pelletier E."/>
            <person name="Couloux A."/>
            <person name="Segurens B."/>
            <person name="Wincker P."/>
            <person name="D'Hont A."/>
            <person name="Scarpelli C."/>
            <person name="Weissenbach J."/>
            <person name="Salanoubat M."/>
            <person name="Quetier F."/>
            <person name="Yu Y."/>
            <person name="Kim H.R."/>
            <person name="Rambo T."/>
            <person name="Currie J."/>
            <person name="Collura K."/>
            <person name="Luo M."/>
            <person name="Yang T."/>
            <person name="Ammiraju J.S.S."/>
            <person name="Engler F."/>
            <person name="Soderlund C."/>
            <person name="Wing R.A."/>
            <person name="Palmer L.E."/>
            <person name="de la Bastide M."/>
            <person name="Spiegel L."/>
            <person name="Nascimento L."/>
            <person name="Zutavern T."/>
            <person name="O'Shaughnessy A."/>
            <person name="Dike S."/>
            <person name="Dedhia N."/>
            <person name="Preston R."/>
            <person name="Balija V."/>
            <person name="McCombie W.R."/>
            <person name="Chow T."/>
            <person name="Chen H."/>
            <person name="Chung M."/>
            <person name="Chen C."/>
            <person name="Shaw J."/>
            <person name="Wu H."/>
            <person name="Hsiao K."/>
            <person name="Chao Y."/>
            <person name="Chu M."/>
            <person name="Cheng C."/>
            <person name="Hour A."/>
            <person name="Lee P."/>
            <person name="Lin S."/>
            <person name="Lin Y."/>
            <person name="Liou J."/>
            <person name="Liu S."/>
            <person name="Hsing Y."/>
            <person name="Raghuvanshi S."/>
            <person name="Mohanty A."/>
            <person name="Bharti A.K."/>
            <person name="Gaur A."/>
            <person name="Gupta V."/>
            <person name="Kumar D."/>
            <person name="Ravi V."/>
            <person name="Vij S."/>
            <person name="Kapur A."/>
            <person name="Khurana P."/>
            <person name="Khurana P."/>
            <person name="Khurana J.P."/>
            <person name="Tyagi A.K."/>
            <person name="Gaikwad K."/>
            <person name="Singh A."/>
            <person name="Dalal V."/>
            <person name="Srivastava S."/>
            <person name="Dixit A."/>
            <person name="Pal A.K."/>
            <person name="Ghazi I.A."/>
            <person name="Yadav M."/>
            <person name="Pandit A."/>
            <person name="Bhargava A."/>
            <person name="Sureshbabu K."/>
            <person name="Batra K."/>
            <person name="Sharma T.R."/>
            <person name="Mohapatra T."/>
            <person name="Singh N.K."/>
            <person name="Messing J."/>
            <person name="Nelson A.B."/>
            <person name="Fuks G."/>
            <person name="Kavchok S."/>
            <person name="Keizer G."/>
            <person name="Linton E."/>
            <person name="Llaca V."/>
            <person name="Song R."/>
            <person name="Tanyolac B."/>
            <person name="Young S."/>
            <person name="Ho-Il K."/>
            <person name="Hahn J.H."/>
            <person name="Sangsakoo G."/>
            <person name="Vanavichit A."/>
            <person name="de Mattos Luiz.A.T."/>
            <person name="Zimmer P.D."/>
            <person name="Malone G."/>
            <person name="Dellagostin O."/>
            <person name="de Oliveira A.C."/>
            <person name="Bevan M."/>
            <person name="Bancroft I."/>
            <person name="Minx P."/>
            <person name="Cordum H."/>
            <person name="Wilson R."/>
            <person name="Cheng Z."/>
            <person name="Jin W."/>
            <person name="Jiang J."/>
            <person name="Leong S.A."/>
            <person name="Iwama H."/>
            <person name="Gojobori T."/>
            <person name="Itoh T."/>
            <person name="Niimura Y."/>
            <person name="Fujii Y."/>
            <person name="Habara T."/>
            <person name="Sakai H."/>
            <person name="Sato Y."/>
            <person name="Wilson G."/>
            <person name="Kumar K."/>
            <person name="McCouch S."/>
            <person name="Juretic N."/>
            <person name="Hoen D."/>
            <person name="Wright S."/>
            <person name="Bruskiewich R."/>
            <person name="Bureau T."/>
            <person name="Miyao A."/>
            <person name="Hirochika H."/>
            <person name="Nishikawa T."/>
            <person name="Kadowaki K."/>
            <person name="Sugiura M."/>
            <person name="Burr B."/>
            <person name="Sasaki T."/>
        </authorList>
    </citation>
    <scope>NUCLEOTIDE SEQUENCE [LARGE SCALE GENOMIC DNA]</scope>
    <source>
        <strain evidence="3">cv. Nipponbare</strain>
    </source>
</reference>
<dbReference type="EMBL" id="AC092263">
    <property type="protein sequence ID" value="AAP44749.1"/>
    <property type="molecule type" value="Genomic_DNA"/>
</dbReference>
<gene>
    <name evidence="2" type="primary">OSJNBa0033P04.21</name>
</gene>
<reference evidence="3" key="2">
    <citation type="journal article" date="2008" name="Nucleic Acids Res.">
        <title>The rice annotation project database (RAP-DB): 2008 update.</title>
        <authorList>
            <consortium name="The rice annotation project (RAP)"/>
        </authorList>
    </citation>
    <scope>GENOME REANNOTATION</scope>
    <source>
        <strain evidence="3">cv. Nipponbare</strain>
    </source>
</reference>
<protein>
    <submittedName>
        <fullName evidence="2">Fibroin-like protein</fullName>
    </submittedName>
</protein>
<feature type="compositionally biased region" description="Basic and acidic residues" evidence="1">
    <location>
        <begin position="379"/>
        <end position="388"/>
    </location>
</feature>
<name>Q7Y1D8_ORYSJ</name>
<feature type="compositionally biased region" description="Basic and acidic residues" evidence="1">
    <location>
        <begin position="188"/>
        <end position="204"/>
    </location>
</feature>
<organism evidence="2 3">
    <name type="scientific">Oryza sativa subsp. japonica</name>
    <name type="common">Rice</name>
    <dbReference type="NCBI Taxonomy" id="39947"/>
    <lineage>
        <taxon>Eukaryota</taxon>
        <taxon>Viridiplantae</taxon>
        <taxon>Streptophyta</taxon>
        <taxon>Embryophyta</taxon>
        <taxon>Tracheophyta</taxon>
        <taxon>Spermatophyta</taxon>
        <taxon>Magnoliopsida</taxon>
        <taxon>Liliopsida</taxon>
        <taxon>Poales</taxon>
        <taxon>Poaceae</taxon>
        <taxon>BOP clade</taxon>
        <taxon>Oryzoideae</taxon>
        <taxon>Oryzeae</taxon>
        <taxon>Oryzinae</taxon>
        <taxon>Oryza</taxon>
        <taxon>Oryza sativa</taxon>
    </lineage>
</organism>
<accession>Q7Y1D8</accession>
<dbReference type="AlphaFoldDB" id="Q7Y1D8"/>
<feature type="region of interest" description="Disordered" evidence="1">
    <location>
        <begin position="48"/>
        <end position="214"/>
    </location>
</feature>